<reference evidence="4" key="1">
    <citation type="journal article" date="2021" name="Nat. Commun.">
        <title>Genetic determinants of endophytism in the Arabidopsis root mycobiome.</title>
        <authorList>
            <person name="Mesny F."/>
            <person name="Miyauchi S."/>
            <person name="Thiergart T."/>
            <person name="Pickel B."/>
            <person name="Atanasova L."/>
            <person name="Karlsson M."/>
            <person name="Huettel B."/>
            <person name="Barry K.W."/>
            <person name="Haridas S."/>
            <person name="Chen C."/>
            <person name="Bauer D."/>
            <person name="Andreopoulos W."/>
            <person name="Pangilinan J."/>
            <person name="LaButti K."/>
            <person name="Riley R."/>
            <person name="Lipzen A."/>
            <person name="Clum A."/>
            <person name="Drula E."/>
            <person name="Henrissat B."/>
            <person name="Kohler A."/>
            <person name="Grigoriev I.V."/>
            <person name="Martin F.M."/>
            <person name="Hacquard S."/>
        </authorList>
    </citation>
    <scope>NUCLEOTIDE SEQUENCE</scope>
    <source>
        <strain evidence="4">MPI-CAGE-CH-0243</strain>
    </source>
</reference>
<gene>
    <name evidence="4" type="ORF">B0J11DRAFT_483394</name>
</gene>
<keyword evidence="2" id="KW-0521">NADP</keyword>
<proteinExistence type="inferred from homology"/>
<evidence type="ECO:0000256" key="2">
    <source>
        <dbReference type="ARBA" id="ARBA00022857"/>
    </source>
</evidence>
<dbReference type="SUPFAM" id="SSF51735">
    <property type="entry name" value="NAD(P)-binding Rossmann-fold domains"/>
    <property type="match status" value="1"/>
</dbReference>
<dbReference type="PANTHER" id="PTHR24321">
    <property type="entry name" value="DEHYDROGENASES, SHORT CHAIN"/>
    <property type="match status" value="1"/>
</dbReference>
<dbReference type="EMBL" id="JAGMWT010000004">
    <property type="protein sequence ID" value="KAH7130649.1"/>
    <property type="molecule type" value="Genomic_DNA"/>
</dbReference>
<dbReference type="InterPro" id="IPR020904">
    <property type="entry name" value="Sc_DH/Rdtase_CS"/>
</dbReference>
<dbReference type="InterPro" id="IPR002347">
    <property type="entry name" value="SDR_fam"/>
</dbReference>
<dbReference type="PANTHER" id="PTHR24321:SF8">
    <property type="entry name" value="ESTRADIOL 17-BETA-DEHYDROGENASE 8-RELATED"/>
    <property type="match status" value="1"/>
</dbReference>
<comment type="similarity">
    <text evidence="1">Belongs to the short-chain dehydrogenases/reductases (SDR) family.</text>
</comment>
<organism evidence="4 5">
    <name type="scientific">Dendryphion nanum</name>
    <dbReference type="NCBI Taxonomy" id="256645"/>
    <lineage>
        <taxon>Eukaryota</taxon>
        <taxon>Fungi</taxon>
        <taxon>Dikarya</taxon>
        <taxon>Ascomycota</taxon>
        <taxon>Pezizomycotina</taxon>
        <taxon>Dothideomycetes</taxon>
        <taxon>Pleosporomycetidae</taxon>
        <taxon>Pleosporales</taxon>
        <taxon>Torulaceae</taxon>
        <taxon>Dendryphion</taxon>
    </lineage>
</organism>
<dbReference type="Gene3D" id="3.40.50.720">
    <property type="entry name" value="NAD(P)-binding Rossmann-like Domain"/>
    <property type="match status" value="1"/>
</dbReference>
<dbReference type="InterPro" id="IPR036291">
    <property type="entry name" value="NAD(P)-bd_dom_sf"/>
</dbReference>
<dbReference type="AlphaFoldDB" id="A0A9P9E4S7"/>
<dbReference type="PROSITE" id="PS00061">
    <property type="entry name" value="ADH_SHORT"/>
    <property type="match status" value="1"/>
</dbReference>
<dbReference type="OrthoDB" id="1669814at2759"/>
<dbReference type="CDD" id="cd05233">
    <property type="entry name" value="SDR_c"/>
    <property type="match status" value="1"/>
</dbReference>
<dbReference type="PRINTS" id="PR00081">
    <property type="entry name" value="GDHRDH"/>
</dbReference>
<keyword evidence="5" id="KW-1185">Reference proteome</keyword>
<dbReference type="GO" id="GO:0016491">
    <property type="term" value="F:oxidoreductase activity"/>
    <property type="evidence" value="ECO:0007669"/>
    <property type="project" value="UniProtKB-KW"/>
</dbReference>
<evidence type="ECO:0000313" key="5">
    <source>
        <dbReference type="Proteomes" id="UP000700596"/>
    </source>
</evidence>
<evidence type="ECO:0000313" key="4">
    <source>
        <dbReference type="EMBL" id="KAH7130649.1"/>
    </source>
</evidence>
<dbReference type="PRINTS" id="PR00080">
    <property type="entry name" value="SDRFAMILY"/>
</dbReference>
<keyword evidence="3" id="KW-0560">Oxidoreductase</keyword>
<comment type="caution">
    <text evidence="4">The sequence shown here is derived from an EMBL/GenBank/DDBJ whole genome shotgun (WGS) entry which is preliminary data.</text>
</comment>
<dbReference type="Proteomes" id="UP000700596">
    <property type="component" value="Unassembled WGS sequence"/>
</dbReference>
<evidence type="ECO:0000256" key="1">
    <source>
        <dbReference type="ARBA" id="ARBA00006484"/>
    </source>
</evidence>
<dbReference type="FunFam" id="3.40.50.720:FF:000084">
    <property type="entry name" value="Short-chain dehydrogenase reductase"/>
    <property type="match status" value="1"/>
</dbReference>
<protein>
    <submittedName>
        <fullName evidence="4">Uncharacterized protein</fullName>
    </submittedName>
</protein>
<evidence type="ECO:0000256" key="3">
    <source>
        <dbReference type="ARBA" id="ARBA00023002"/>
    </source>
</evidence>
<dbReference type="Pfam" id="PF13561">
    <property type="entry name" value="adh_short_C2"/>
    <property type="match status" value="1"/>
</dbReference>
<accession>A0A9P9E4S7</accession>
<sequence length="254" mass="26859">MALAVRGQLFAITGAASGIGRATSQLLANNGALISLADMDREAVEQFAKTLTNSGAGVFWKHVDVRKRDEVDIWIRETVEHFGRPLDGAANLAGISGHLSTVRNIDLADYESVFAVNVKGTFNSMSAELQYMRPAKDDVGGGSIVNAASITGLVGKPSCSVYCASKFAVIGITKAAAREEATTGIRVNAIAPGFVQTPLMEKLDAELGFELPNDAVLGRRARPEEVAKLIQFLLSDDSSYTTGSVYGIDGGMLC</sequence>
<name>A0A9P9E4S7_9PLEO</name>